<dbReference type="InterPro" id="IPR027417">
    <property type="entry name" value="P-loop_NTPase"/>
</dbReference>
<dbReference type="PROSITE" id="PS50893">
    <property type="entry name" value="ABC_TRANSPORTER_2"/>
    <property type="match status" value="1"/>
</dbReference>
<feature type="domain" description="ABC transporter" evidence="5">
    <location>
        <begin position="6"/>
        <end position="245"/>
    </location>
</feature>
<reference evidence="7" key="1">
    <citation type="journal article" date="2019" name="Int. J. Syst. Evol. Microbiol.">
        <title>The Global Catalogue of Microorganisms (GCM) 10K type strain sequencing project: providing services to taxonomists for standard genome sequencing and annotation.</title>
        <authorList>
            <consortium name="The Broad Institute Genomics Platform"/>
            <consortium name="The Broad Institute Genome Sequencing Center for Infectious Disease"/>
            <person name="Wu L."/>
            <person name="Ma J."/>
        </authorList>
    </citation>
    <scope>NUCLEOTIDE SEQUENCE [LARGE SCALE GENOMIC DNA]</scope>
    <source>
        <strain evidence="7">KCTC 42447</strain>
    </source>
</reference>
<comment type="similarity">
    <text evidence="1">Belongs to the ABC transporter superfamily.</text>
</comment>
<accession>A0ABV7T6U7</accession>
<dbReference type="InterPro" id="IPR003593">
    <property type="entry name" value="AAA+_ATPase"/>
</dbReference>
<evidence type="ECO:0000256" key="1">
    <source>
        <dbReference type="ARBA" id="ARBA00005417"/>
    </source>
</evidence>
<dbReference type="SUPFAM" id="SSF52540">
    <property type="entry name" value="P-loop containing nucleoside triphosphate hydrolases"/>
    <property type="match status" value="1"/>
</dbReference>
<keyword evidence="2" id="KW-0813">Transport</keyword>
<name>A0ABV7T6U7_9GAMM</name>
<evidence type="ECO:0000256" key="3">
    <source>
        <dbReference type="ARBA" id="ARBA00022741"/>
    </source>
</evidence>
<dbReference type="PANTHER" id="PTHR42788:SF13">
    <property type="entry name" value="ALIPHATIC SULFONATES IMPORT ATP-BINDING PROTEIN SSUB"/>
    <property type="match status" value="1"/>
</dbReference>
<evidence type="ECO:0000256" key="4">
    <source>
        <dbReference type="ARBA" id="ARBA00022840"/>
    </source>
</evidence>
<dbReference type="PANTHER" id="PTHR42788">
    <property type="entry name" value="TAURINE IMPORT ATP-BINDING PROTEIN-RELATED"/>
    <property type="match status" value="1"/>
</dbReference>
<dbReference type="SMART" id="SM00382">
    <property type="entry name" value="AAA"/>
    <property type="match status" value="1"/>
</dbReference>
<evidence type="ECO:0000313" key="6">
    <source>
        <dbReference type="EMBL" id="MFC3608223.1"/>
    </source>
</evidence>
<evidence type="ECO:0000313" key="7">
    <source>
        <dbReference type="Proteomes" id="UP001595630"/>
    </source>
</evidence>
<evidence type="ECO:0000259" key="5">
    <source>
        <dbReference type="PROSITE" id="PS50893"/>
    </source>
</evidence>
<keyword evidence="7" id="KW-1185">Reference proteome</keyword>
<dbReference type="Proteomes" id="UP001595630">
    <property type="component" value="Unassembled WGS sequence"/>
</dbReference>
<gene>
    <name evidence="6" type="ORF">ACFOMF_10585</name>
</gene>
<dbReference type="RefSeq" id="WP_386364561.1">
    <property type="nucleotide sequence ID" value="NZ_JBHRXZ010000022.1"/>
</dbReference>
<dbReference type="Gene3D" id="3.40.50.300">
    <property type="entry name" value="P-loop containing nucleotide triphosphate hydrolases"/>
    <property type="match status" value="1"/>
</dbReference>
<protein>
    <submittedName>
        <fullName evidence="6">ABC transporter ATP-binding protein</fullName>
    </submittedName>
</protein>
<dbReference type="GO" id="GO:0005524">
    <property type="term" value="F:ATP binding"/>
    <property type="evidence" value="ECO:0007669"/>
    <property type="project" value="UniProtKB-KW"/>
</dbReference>
<evidence type="ECO:0000256" key="2">
    <source>
        <dbReference type="ARBA" id="ARBA00022448"/>
    </source>
</evidence>
<keyword evidence="4 6" id="KW-0067">ATP-binding</keyword>
<dbReference type="InterPro" id="IPR050166">
    <property type="entry name" value="ABC_transporter_ATP-bind"/>
</dbReference>
<comment type="caution">
    <text evidence="6">The sequence shown here is derived from an EMBL/GenBank/DDBJ whole genome shotgun (WGS) entry which is preliminary data.</text>
</comment>
<dbReference type="EMBL" id="JBHRXZ010000022">
    <property type="protein sequence ID" value="MFC3608223.1"/>
    <property type="molecule type" value="Genomic_DNA"/>
</dbReference>
<dbReference type="PROSITE" id="PS00211">
    <property type="entry name" value="ABC_TRANSPORTER_1"/>
    <property type="match status" value="1"/>
</dbReference>
<dbReference type="InterPro" id="IPR003439">
    <property type="entry name" value="ABC_transporter-like_ATP-bd"/>
</dbReference>
<sequence length="280" mass="31133">MTAPKIQIRQVGKTFVGDKREVEALRQIDLDIQPNEFVTFVGASGCGKSTLLRIIAGLETLSHGEILLDGKPIDGPGVDRAMVFQHYSLYPWLSVMKNIKFCRQLKVISDTVRGPGDMENARGRADALLNLMGLTPFADAYPSQLSGGMQQRVAIARALMPKPATLLMDEPFGALDAQTREVMHDLIRHVHKLEKSTILFVTHDVEEAIYLGTRIVLMAPRPGRIDSIYEVPLPAQRNQDMKLSPEFTELKRQILARIRETSGMQTDLDQLAKLTAMAEG</sequence>
<organism evidence="6 7">
    <name type="scientific">Stutzerimonas tarimensis</name>
    <dbReference type="NCBI Taxonomy" id="1507735"/>
    <lineage>
        <taxon>Bacteria</taxon>
        <taxon>Pseudomonadati</taxon>
        <taxon>Pseudomonadota</taxon>
        <taxon>Gammaproteobacteria</taxon>
        <taxon>Pseudomonadales</taxon>
        <taxon>Pseudomonadaceae</taxon>
        <taxon>Stutzerimonas</taxon>
    </lineage>
</organism>
<dbReference type="InterPro" id="IPR017871">
    <property type="entry name" value="ABC_transporter-like_CS"/>
</dbReference>
<dbReference type="Pfam" id="PF00005">
    <property type="entry name" value="ABC_tran"/>
    <property type="match status" value="1"/>
</dbReference>
<proteinExistence type="inferred from homology"/>
<keyword evidence="3" id="KW-0547">Nucleotide-binding</keyword>
<dbReference type="CDD" id="cd03293">
    <property type="entry name" value="ABC_NrtD_SsuB_transporters"/>
    <property type="match status" value="1"/>
</dbReference>